<evidence type="ECO:0000313" key="3">
    <source>
        <dbReference type="Proteomes" id="UP000006898"/>
    </source>
</evidence>
<dbReference type="EMBL" id="FP565575">
    <property type="protein sequence ID" value="CBE67289.1"/>
    <property type="molecule type" value="Genomic_DNA"/>
</dbReference>
<keyword evidence="1" id="KW-0802">TPR repeat</keyword>
<dbReference type="Pfam" id="PF13432">
    <property type="entry name" value="TPR_16"/>
    <property type="match status" value="1"/>
</dbReference>
<protein>
    <submittedName>
        <fullName evidence="2">Uncharacterized protein</fullName>
    </submittedName>
</protein>
<reference evidence="2 3" key="1">
    <citation type="journal article" date="2010" name="Nature">
        <title>Nitrite-driven anaerobic methane oxidation by oxygenic bacteria.</title>
        <authorList>
            <person name="Ettwig K.F."/>
            <person name="Butler M.K."/>
            <person name="Le Paslier D."/>
            <person name="Pelletier E."/>
            <person name="Mangenot S."/>
            <person name="Kuypers M.M.M."/>
            <person name="Schreiber F."/>
            <person name="Dutilh B.E."/>
            <person name="Zedelius J."/>
            <person name="de Beer D."/>
            <person name="Gloerich J."/>
            <person name="Wessels H.J.C.T."/>
            <person name="van Allen T."/>
            <person name="Luesken F."/>
            <person name="Wu M."/>
            <person name="van de Pas-Schoonen K.T."/>
            <person name="Op den Camp H.J.M."/>
            <person name="Janssen-Megens E.M."/>
            <person name="Francoijs K-J."/>
            <person name="Stunnenberg H."/>
            <person name="Weissenbach J."/>
            <person name="Jetten M.S.M."/>
            <person name="Strous M."/>
        </authorList>
    </citation>
    <scope>NUCLEOTIDE SEQUENCE [LARGE SCALE GENOMIC DNA]</scope>
</reference>
<organism evidence="2 3">
    <name type="scientific">Methylomirabilis oxygeniifera</name>
    <dbReference type="NCBI Taxonomy" id="671143"/>
    <lineage>
        <taxon>Bacteria</taxon>
        <taxon>Candidatus Methylomirabilota</taxon>
        <taxon>Candidatus Methylomirabilia</taxon>
        <taxon>Candidatus Methylomirabilales</taxon>
        <taxon>Candidatus Methylomirabilaceae</taxon>
        <taxon>Candidatus Methylomirabilis</taxon>
    </lineage>
</organism>
<dbReference type="SUPFAM" id="SSF48452">
    <property type="entry name" value="TPR-like"/>
    <property type="match status" value="1"/>
</dbReference>
<dbReference type="InterPro" id="IPR011990">
    <property type="entry name" value="TPR-like_helical_dom_sf"/>
</dbReference>
<dbReference type="Proteomes" id="UP000006898">
    <property type="component" value="Chromosome"/>
</dbReference>
<dbReference type="KEGG" id="mox:DAMO_0181"/>
<dbReference type="Gene3D" id="1.25.40.10">
    <property type="entry name" value="Tetratricopeptide repeat domain"/>
    <property type="match status" value="1"/>
</dbReference>
<evidence type="ECO:0000256" key="1">
    <source>
        <dbReference type="PROSITE-ProRule" id="PRU00339"/>
    </source>
</evidence>
<dbReference type="PATRIC" id="fig|671143.5.peg.158"/>
<dbReference type="STRING" id="671143.DAMO_0181"/>
<proteinExistence type="predicted"/>
<dbReference type="PROSITE" id="PS50005">
    <property type="entry name" value="TPR"/>
    <property type="match status" value="1"/>
</dbReference>
<sequence length="141" mass="15961">MTPKRMNGMQLIRNGWFIGAVGLLWGGAVWGDFQWLYTAEIELERLARAVEAPDPVKAIRVYEQIAHSRARRDDLDTFVTLGQVLERSGRADEAIEVWRRVVVAIPEDEGLRLRLALTLHNAGRYGEAEPHFAALLREGPE</sequence>
<gene>
    <name evidence="2" type="ORF">DAMO_0181</name>
</gene>
<dbReference type="HOGENOM" id="CLU_1821852_0_0_0"/>
<feature type="repeat" description="TPR" evidence="1">
    <location>
        <begin position="75"/>
        <end position="108"/>
    </location>
</feature>
<dbReference type="eggNOG" id="COG0457">
    <property type="taxonomic scope" value="Bacteria"/>
</dbReference>
<accession>D5MID9</accession>
<evidence type="ECO:0000313" key="2">
    <source>
        <dbReference type="EMBL" id="CBE67289.1"/>
    </source>
</evidence>
<dbReference type="AlphaFoldDB" id="D5MID9"/>
<dbReference type="InterPro" id="IPR019734">
    <property type="entry name" value="TPR_rpt"/>
</dbReference>
<name>D5MID9_METO1</name>